<dbReference type="InterPro" id="IPR033468">
    <property type="entry name" value="Metaxin_GST"/>
</dbReference>
<dbReference type="CDD" id="cd03054">
    <property type="entry name" value="GST_N_Metaxin"/>
    <property type="match status" value="1"/>
</dbReference>
<evidence type="ECO:0000313" key="10">
    <source>
        <dbReference type="EMBL" id="GAX75398.1"/>
    </source>
</evidence>
<organism evidence="10 11">
    <name type="scientific">Chlamydomonas eustigma</name>
    <dbReference type="NCBI Taxonomy" id="1157962"/>
    <lineage>
        <taxon>Eukaryota</taxon>
        <taxon>Viridiplantae</taxon>
        <taxon>Chlorophyta</taxon>
        <taxon>core chlorophytes</taxon>
        <taxon>Chlorophyceae</taxon>
        <taxon>CS clade</taxon>
        <taxon>Chlamydomonadales</taxon>
        <taxon>Chlamydomonadaceae</taxon>
        <taxon>Chlamydomonas</taxon>
    </lineage>
</organism>
<evidence type="ECO:0008006" key="12">
    <source>
        <dbReference type="Google" id="ProtNLM"/>
    </source>
</evidence>
<reference evidence="10 11" key="1">
    <citation type="submission" date="2017-08" db="EMBL/GenBank/DDBJ databases">
        <title>Acidophilic green algal genome provides insights into adaptation to an acidic environment.</title>
        <authorList>
            <person name="Hirooka S."/>
            <person name="Hirose Y."/>
            <person name="Kanesaki Y."/>
            <person name="Higuchi S."/>
            <person name="Fujiwara T."/>
            <person name="Onuma R."/>
            <person name="Era A."/>
            <person name="Ohbayashi R."/>
            <person name="Uzuka A."/>
            <person name="Nozaki H."/>
            <person name="Yoshikawa H."/>
            <person name="Miyagishima S.Y."/>
        </authorList>
    </citation>
    <scope>NUCLEOTIDE SEQUENCE [LARGE SCALE GENOMIC DNA]</scope>
    <source>
        <strain evidence="10 11">NIES-2499</strain>
    </source>
</reference>
<keyword evidence="4" id="KW-0653">Protein transport</keyword>
<gene>
    <name evidence="10" type="ORF">CEUSTIGMA_g2842.t1</name>
</gene>
<feature type="domain" description="Metaxin glutathione S-transferase" evidence="9">
    <location>
        <begin position="186"/>
        <end position="244"/>
    </location>
</feature>
<dbReference type="Proteomes" id="UP000232323">
    <property type="component" value="Unassembled WGS sequence"/>
</dbReference>
<evidence type="ECO:0000256" key="4">
    <source>
        <dbReference type="ARBA" id="ARBA00022927"/>
    </source>
</evidence>
<keyword evidence="5" id="KW-0496">Mitochondrion</keyword>
<sequence>MSNQPVLYKQPSAWTLPSASTACVQIETYLRLGGASFQVRECSTNSKSPTGQLPAIEQGQDIGGMLHSSCPTSSSDQGVLGEFRAARLTIDFAKRHAVDLDQHLSDAQRAELLAYRTLIQTNLETATLFSAWCEPIGYTEIKKVMSPLPFPLNYIIPWSQSREVKKKYADLDASQIYSEAGDVITALGDRIRASQGAFFFGSRPCSLDALVFGHLLYYRLSPAAPPVLKEKVLHHTALSTYVEYIMREYFSTPALPAPPRTAPNTQGEETADAWGSSDWSDAAKGQKTKQRKTEPTEAEKSFKYYSRLWLIGTGAAMLGYVVMSGQYVKIVDVGSSLLEHGDDDDDDE</sequence>
<evidence type="ECO:0000256" key="2">
    <source>
        <dbReference type="ARBA" id="ARBA00022448"/>
    </source>
</evidence>
<proteinExistence type="predicted"/>
<accession>A0A250WX26</accession>
<dbReference type="Pfam" id="PF17171">
    <property type="entry name" value="GST_C_6"/>
    <property type="match status" value="1"/>
</dbReference>
<dbReference type="GO" id="GO:0006626">
    <property type="term" value="P:protein targeting to mitochondrion"/>
    <property type="evidence" value="ECO:0007669"/>
    <property type="project" value="TreeGrafter"/>
</dbReference>
<evidence type="ECO:0000256" key="3">
    <source>
        <dbReference type="ARBA" id="ARBA00022787"/>
    </source>
</evidence>
<dbReference type="Pfam" id="PF10568">
    <property type="entry name" value="Tom37"/>
    <property type="match status" value="1"/>
</dbReference>
<comment type="caution">
    <text evidence="10">The sequence shown here is derived from an EMBL/GenBank/DDBJ whole genome shotgun (WGS) entry which is preliminary data.</text>
</comment>
<dbReference type="InterPro" id="IPR050931">
    <property type="entry name" value="Mito_Protein_Transport_Metaxin"/>
</dbReference>
<dbReference type="InterPro" id="IPR019564">
    <property type="entry name" value="Sam37/metaxin_N"/>
</dbReference>
<keyword evidence="3" id="KW-1000">Mitochondrion outer membrane</keyword>
<dbReference type="EMBL" id="BEGY01000012">
    <property type="protein sequence ID" value="GAX75398.1"/>
    <property type="molecule type" value="Genomic_DNA"/>
</dbReference>
<comment type="subcellular location">
    <subcellularLocation>
        <location evidence="1">Mitochondrion outer membrane</location>
    </subcellularLocation>
</comment>
<dbReference type="OrthoDB" id="5835136at2759"/>
<evidence type="ECO:0000256" key="1">
    <source>
        <dbReference type="ARBA" id="ARBA00004294"/>
    </source>
</evidence>
<evidence type="ECO:0000259" key="8">
    <source>
        <dbReference type="Pfam" id="PF10568"/>
    </source>
</evidence>
<dbReference type="STRING" id="1157962.A0A250WX26"/>
<dbReference type="AlphaFoldDB" id="A0A250WX26"/>
<name>A0A250WX26_9CHLO</name>
<evidence type="ECO:0000259" key="9">
    <source>
        <dbReference type="Pfam" id="PF17171"/>
    </source>
</evidence>
<keyword evidence="11" id="KW-1185">Reference proteome</keyword>
<keyword evidence="6" id="KW-0472">Membrane</keyword>
<evidence type="ECO:0000313" key="11">
    <source>
        <dbReference type="Proteomes" id="UP000232323"/>
    </source>
</evidence>
<feature type="region of interest" description="Disordered" evidence="7">
    <location>
        <begin position="256"/>
        <end position="296"/>
    </location>
</feature>
<evidence type="ECO:0000256" key="6">
    <source>
        <dbReference type="ARBA" id="ARBA00023136"/>
    </source>
</evidence>
<protein>
    <recommendedName>
        <fullName evidence="12">Metaxin</fullName>
    </recommendedName>
</protein>
<evidence type="ECO:0000256" key="5">
    <source>
        <dbReference type="ARBA" id="ARBA00023128"/>
    </source>
</evidence>
<dbReference type="PANTHER" id="PTHR12289:SF41">
    <property type="entry name" value="FAILED AXON CONNECTIONS-RELATED"/>
    <property type="match status" value="1"/>
</dbReference>
<keyword evidence="2" id="KW-0813">Transport</keyword>
<dbReference type="PANTHER" id="PTHR12289">
    <property type="entry name" value="METAXIN RELATED"/>
    <property type="match status" value="1"/>
</dbReference>
<dbReference type="GO" id="GO:0001401">
    <property type="term" value="C:SAM complex"/>
    <property type="evidence" value="ECO:0007669"/>
    <property type="project" value="InterPro"/>
</dbReference>
<feature type="domain" description="Mitochondrial outer membrane transport complex Sam37/metaxin N-terminal" evidence="8">
    <location>
        <begin position="23"/>
        <end position="159"/>
    </location>
</feature>
<dbReference type="GO" id="GO:0015031">
    <property type="term" value="P:protein transport"/>
    <property type="evidence" value="ECO:0007669"/>
    <property type="project" value="UniProtKB-KW"/>
</dbReference>
<evidence type="ECO:0000256" key="7">
    <source>
        <dbReference type="SAM" id="MobiDB-lite"/>
    </source>
</evidence>